<feature type="compositionally biased region" description="Basic and acidic residues" evidence="5">
    <location>
        <begin position="553"/>
        <end position="568"/>
    </location>
</feature>
<dbReference type="PANTHER" id="PTHR20922">
    <property type="entry name" value="DNL-TYPE ZINC FINGER PROTEIN"/>
    <property type="match status" value="1"/>
</dbReference>
<reference evidence="7 8" key="1">
    <citation type="submission" date="2024-02" db="EMBL/GenBank/DDBJ databases">
        <title>De novo assembly and annotation of 12 fungi associated with fruit tree decline syndrome in Ontario, Canada.</title>
        <authorList>
            <person name="Sulman M."/>
            <person name="Ellouze W."/>
            <person name="Ilyukhin E."/>
        </authorList>
    </citation>
    <scope>NUCLEOTIDE SEQUENCE [LARGE SCALE GENOMIC DNA]</scope>
    <source>
        <strain evidence="7 8">M11/M66-122</strain>
    </source>
</reference>
<feature type="compositionally biased region" description="Basic and acidic residues" evidence="5">
    <location>
        <begin position="189"/>
        <end position="202"/>
    </location>
</feature>
<dbReference type="EMBL" id="JAKJXP020000035">
    <property type="protein sequence ID" value="KAK7752760.1"/>
    <property type="molecule type" value="Genomic_DNA"/>
</dbReference>
<dbReference type="PANTHER" id="PTHR20922:SF13">
    <property type="entry name" value="DNL-TYPE ZINC FINGER PROTEIN"/>
    <property type="match status" value="1"/>
</dbReference>
<evidence type="ECO:0000256" key="1">
    <source>
        <dbReference type="ARBA" id="ARBA00022723"/>
    </source>
</evidence>
<feature type="region of interest" description="Disordered" evidence="5">
    <location>
        <begin position="617"/>
        <end position="643"/>
    </location>
</feature>
<dbReference type="GO" id="GO:0006457">
    <property type="term" value="P:protein folding"/>
    <property type="evidence" value="ECO:0007669"/>
    <property type="project" value="TreeGrafter"/>
</dbReference>
<proteinExistence type="predicted"/>
<protein>
    <recommendedName>
        <fullName evidence="6">DNL-type domain-containing protein</fullName>
    </recommendedName>
</protein>
<feature type="compositionally biased region" description="Polar residues" evidence="5">
    <location>
        <begin position="69"/>
        <end position="79"/>
    </location>
</feature>
<feature type="compositionally biased region" description="Basic and acidic residues" evidence="5">
    <location>
        <begin position="633"/>
        <end position="643"/>
    </location>
</feature>
<sequence>MTSKLPRGLLSSISSCSSKVSAGGLSAAVLRPHLRPYPRLPRTLQPLNAARRKHSIPKPPQSRPQPQPLTSSDSSNDKTPTAPAQEKTRKQREPHYQLTFTCVPCSSRTTHEVSKQGYHHGSVLITCPSCRNRHIISDHLGIFGDRKITIEDIMRERGRLVKRGTLGVDGDIEFWEDDETSSREGSTADEARQEIEGLRGEEEASQLRQTKAQSAQPATNTTPTPLGTGGARPSVDSTSHPDSVPSTRREYSSIGNSSYDDYDDATIWSRDPIHQDFDFEEQPLDPNTPRSFVPIPKLKGKQPLAPSMWDQKPLGIGSPALYRPEPMDTKAKPSEDVEVRENPQITIRPLPLGVVSSTARPFKVPKHLFGKTPVTRLVEPKGPRIHKIVHGPPTRKQLQQLREKAAMYHGWTNKPREVVLPNESYAQGQAKGAKSPIARLAYLEARGYQLARIAPDADPSGDFRVFKKVGIKPTEPDITYEATYGHLDRYKRLESGDEPLSRMSNTMPRVPAPREISRRSQILANYIQRAAAPPGPFPSDGAPLGPLVRKVKDKLPEPPTREDVPPWERREVFGPNVEDNPRAFKLYKYSTNLKRDVADVWGDEVLSARLRRMIDLGLKPNDSWDEEEDGDDDGHGAKNDNGT</sequence>
<keyword evidence="8" id="KW-1185">Reference proteome</keyword>
<dbReference type="GO" id="GO:0030150">
    <property type="term" value="P:protein import into mitochondrial matrix"/>
    <property type="evidence" value="ECO:0007669"/>
    <property type="project" value="TreeGrafter"/>
</dbReference>
<feature type="compositionally biased region" description="Pro residues" evidence="5">
    <location>
        <begin position="57"/>
        <end position="67"/>
    </location>
</feature>
<evidence type="ECO:0000256" key="3">
    <source>
        <dbReference type="ARBA" id="ARBA00022833"/>
    </source>
</evidence>
<accession>A0AAN9UPX2</accession>
<feature type="region of interest" description="Disordered" evidence="5">
    <location>
        <begin position="1"/>
        <end position="95"/>
    </location>
</feature>
<dbReference type="GO" id="GO:0051087">
    <property type="term" value="F:protein-folding chaperone binding"/>
    <property type="evidence" value="ECO:0007669"/>
    <property type="project" value="TreeGrafter"/>
</dbReference>
<dbReference type="InterPro" id="IPR007853">
    <property type="entry name" value="Znf_DNL-typ"/>
</dbReference>
<feature type="compositionally biased region" description="Basic and acidic residues" evidence="5">
    <location>
        <begin position="325"/>
        <end position="341"/>
    </location>
</feature>
<comment type="caution">
    <text evidence="7">The sequence shown here is derived from an EMBL/GenBank/DDBJ whole genome shotgun (WGS) entry which is preliminary data.</text>
</comment>
<dbReference type="GO" id="GO:0050821">
    <property type="term" value="P:protein stabilization"/>
    <property type="evidence" value="ECO:0007669"/>
    <property type="project" value="TreeGrafter"/>
</dbReference>
<dbReference type="GO" id="GO:0008270">
    <property type="term" value="F:zinc ion binding"/>
    <property type="evidence" value="ECO:0007669"/>
    <property type="project" value="UniProtKB-KW"/>
</dbReference>
<evidence type="ECO:0000313" key="7">
    <source>
        <dbReference type="EMBL" id="KAK7752760.1"/>
    </source>
</evidence>
<gene>
    <name evidence="7" type="ORF">SLS62_005312</name>
</gene>
<dbReference type="PROSITE" id="PS51501">
    <property type="entry name" value="ZF_DNL"/>
    <property type="match status" value="1"/>
</dbReference>
<keyword evidence="1" id="KW-0479">Metal-binding</keyword>
<feature type="compositionally biased region" description="Polar residues" evidence="5">
    <location>
        <begin position="206"/>
        <end position="216"/>
    </location>
</feature>
<evidence type="ECO:0000313" key="8">
    <source>
        <dbReference type="Proteomes" id="UP001320420"/>
    </source>
</evidence>
<feature type="compositionally biased region" description="Polar residues" evidence="5">
    <location>
        <begin position="235"/>
        <end position="246"/>
    </location>
</feature>
<feature type="domain" description="DNL-type" evidence="6">
    <location>
        <begin position="91"/>
        <end position="186"/>
    </location>
</feature>
<feature type="region of interest" description="Disordered" evidence="5">
    <location>
        <begin position="318"/>
        <end position="341"/>
    </location>
</feature>
<feature type="compositionally biased region" description="Low complexity" evidence="5">
    <location>
        <begin position="217"/>
        <end position="226"/>
    </location>
</feature>
<keyword evidence="3" id="KW-0862">Zinc</keyword>
<dbReference type="Proteomes" id="UP001320420">
    <property type="component" value="Unassembled WGS sequence"/>
</dbReference>
<feature type="region of interest" description="Disordered" evidence="5">
    <location>
        <begin position="532"/>
        <end position="568"/>
    </location>
</feature>
<evidence type="ECO:0000256" key="4">
    <source>
        <dbReference type="PROSITE-ProRule" id="PRU00834"/>
    </source>
</evidence>
<feature type="compositionally biased region" description="Low complexity" evidence="5">
    <location>
        <begin position="8"/>
        <end position="26"/>
    </location>
</feature>
<evidence type="ECO:0000256" key="2">
    <source>
        <dbReference type="ARBA" id="ARBA00022771"/>
    </source>
</evidence>
<feature type="compositionally biased region" description="Basic and acidic residues" evidence="5">
    <location>
        <begin position="86"/>
        <end position="95"/>
    </location>
</feature>
<evidence type="ECO:0000259" key="6">
    <source>
        <dbReference type="PROSITE" id="PS51501"/>
    </source>
</evidence>
<evidence type="ECO:0000256" key="5">
    <source>
        <dbReference type="SAM" id="MobiDB-lite"/>
    </source>
</evidence>
<dbReference type="GO" id="GO:0005739">
    <property type="term" value="C:mitochondrion"/>
    <property type="evidence" value="ECO:0007669"/>
    <property type="project" value="TreeGrafter"/>
</dbReference>
<keyword evidence="2 4" id="KW-0863">Zinc-finger</keyword>
<feature type="compositionally biased region" description="Acidic residues" evidence="5">
    <location>
        <begin position="623"/>
        <end position="632"/>
    </location>
</feature>
<dbReference type="AlphaFoldDB" id="A0AAN9UPX2"/>
<name>A0AAN9UPX2_9PEZI</name>
<organism evidence="7 8">
    <name type="scientific">Diatrype stigma</name>
    <dbReference type="NCBI Taxonomy" id="117547"/>
    <lineage>
        <taxon>Eukaryota</taxon>
        <taxon>Fungi</taxon>
        <taxon>Dikarya</taxon>
        <taxon>Ascomycota</taxon>
        <taxon>Pezizomycotina</taxon>
        <taxon>Sordariomycetes</taxon>
        <taxon>Xylariomycetidae</taxon>
        <taxon>Xylariales</taxon>
        <taxon>Diatrypaceae</taxon>
        <taxon>Diatrype</taxon>
    </lineage>
</organism>
<feature type="region of interest" description="Disordered" evidence="5">
    <location>
        <begin position="176"/>
        <end position="263"/>
    </location>
</feature>
<dbReference type="Pfam" id="PF05180">
    <property type="entry name" value="zf-DNL"/>
    <property type="match status" value="1"/>
</dbReference>
<dbReference type="InterPro" id="IPR024158">
    <property type="entry name" value="Mt_import_TIM15"/>
</dbReference>